<proteinExistence type="predicted"/>
<dbReference type="SUPFAM" id="SSF48371">
    <property type="entry name" value="ARM repeat"/>
    <property type="match status" value="1"/>
</dbReference>
<dbReference type="EMBL" id="WVUK01000060">
    <property type="protein sequence ID" value="KAF7491372.1"/>
    <property type="molecule type" value="Genomic_DNA"/>
</dbReference>
<dbReference type="EnsemblMetazoa" id="SSS_6511s_mrna">
    <property type="protein sequence ID" value="KAF7491372.1"/>
    <property type="gene ID" value="SSS_6511"/>
</dbReference>
<reference evidence="3" key="1">
    <citation type="journal article" date="2020" name="PLoS Negl. Trop. Dis.">
        <title>High-quality nuclear genome for Sarcoptes scabiei-A critical resource for a neglected parasite.</title>
        <authorList>
            <person name="Korhonen P.K."/>
            <person name="Gasser R.B."/>
            <person name="Ma G."/>
            <person name="Wang T."/>
            <person name="Stroehlein A.J."/>
            <person name="Young N.D."/>
            <person name="Ang C.S."/>
            <person name="Fernando D.D."/>
            <person name="Lu H.C."/>
            <person name="Taylor S."/>
            <person name="Reynolds S.L."/>
            <person name="Mofiz E."/>
            <person name="Najaraj S.H."/>
            <person name="Gowda H."/>
            <person name="Madugundu A."/>
            <person name="Renuse S."/>
            <person name="Holt D."/>
            <person name="Pandey A."/>
            <person name="Papenfuss A.T."/>
            <person name="Fischer K."/>
        </authorList>
    </citation>
    <scope>NUCLEOTIDE SEQUENCE [LARGE SCALE GENOMIC DNA]</scope>
</reference>
<dbReference type="PANTHER" id="PTHR46263">
    <property type="entry name" value="ARMADILLO REPEAT-CONTAINING PROTEIN 7"/>
    <property type="match status" value="1"/>
</dbReference>
<sequence>MSKKKYYKSKYFDQSRLLYLDQLREEFLSTKVLDHKRQTIANLANFAYNPENHLHFLQLKIHDIFLSNIASDDDAVALFSLKGLANLASLPSIAALLIKKNQFKMIVSAMESRLNSEDFIINGLLIIMIFKSMNIIENVETKKEISKLLEKIAESKSNDVRIVNYMKIIKDS</sequence>
<dbReference type="OrthoDB" id="201709at2759"/>
<gene>
    <name evidence="1" type="ORF">SSS_6511</name>
</gene>
<organism evidence="1">
    <name type="scientific">Sarcoptes scabiei</name>
    <name type="common">Itch mite</name>
    <name type="synonym">Acarus scabiei</name>
    <dbReference type="NCBI Taxonomy" id="52283"/>
    <lineage>
        <taxon>Eukaryota</taxon>
        <taxon>Metazoa</taxon>
        <taxon>Ecdysozoa</taxon>
        <taxon>Arthropoda</taxon>
        <taxon>Chelicerata</taxon>
        <taxon>Arachnida</taxon>
        <taxon>Acari</taxon>
        <taxon>Acariformes</taxon>
        <taxon>Sarcoptiformes</taxon>
        <taxon>Astigmata</taxon>
        <taxon>Psoroptidia</taxon>
        <taxon>Sarcoptoidea</taxon>
        <taxon>Sarcoptidae</taxon>
        <taxon>Sarcoptinae</taxon>
        <taxon>Sarcoptes</taxon>
    </lineage>
</organism>
<dbReference type="Proteomes" id="UP000070412">
    <property type="component" value="Unassembled WGS sequence"/>
</dbReference>
<reference evidence="2" key="3">
    <citation type="submission" date="2022-06" db="UniProtKB">
        <authorList>
            <consortium name="EnsemblMetazoa"/>
        </authorList>
    </citation>
    <scope>IDENTIFICATION</scope>
</reference>
<protein>
    <submittedName>
        <fullName evidence="1">Armadillo repeat-containing protein 7</fullName>
    </submittedName>
</protein>
<accession>A0A834R6M2</accession>
<evidence type="ECO:0000313" key="1">
    <source>
        <dbReference type="EMBL" id="KAF7491372.1"/>
    </source>
</evidence>
<evidence type="ECO:0000313" key="2">
    <source>
        <dbReference type="EnsemblMetazoa" id="KAF7491372.1"/>
    </source>
</evidence>
<dbReference type="InterPro" id="IPR042462">
    <property type="entry name" value="ARMC7"/>
</dbReference>
<dbReference type="PANTHER" id="PTHR46263:SF1">
    <property type="entry name" value="ARMADILLO REPEAT-CONTAINING PROTEIN 7"/>
    <property type="match status" value="1"/>
</dbReference>
<dbReference type="AlphaFoldDB" id="A0A834R6M2"/>
<name>A0A834R6M2_SARSC</name>
<reference evidence="1" key="2">
    <citation type="submission" date="2020-01" db="EMBL/GenBank/DDBJ databases">
        <authorList>
            <person name="Korhonen P.K.K."/>
            <person name="Guangxu M.G."/>
            <person name="Wang T.W."/>
            <person name="Stroehlein A.J.S."/>
            <person name="Young N.D."/>
            <person name="Ang C.-S.A."/>
            <person name="Fernando D.W.F."/>
            <person name="Lu H.L."/>
            <person name="Taylor S.T."/>
            <person name="Ehtesham M.E.M."/>
            <person name="Najaraj S.H.N."/>
            <person name="Harsha G.H.G."/>
            <person name="Madugundu A.M."/>
            <person name="Renuse S.R."/>
            <person name="Holt D.H."/>
            <person name="Pandey A.P."/>
            <person name="Papenfuss A.P."/>
            <person name="Gasser R.B.G."/>
            <person name="Fischer K.F."/>
        </authorList>
    </citation>
    <scope>NUCLEOTIDE SEQUENCE</scope>
    <source>
        <strain evidence="1">SSS_KF_BRIS2020</strain>
    </source>
</reference>
<keyword evidence="3" id="KW-1185">Reference proteome</keyword>
<dbReference type="InterPro" id="IPR016024">
    <property type="entry name" value="ARM-type_fold"/>
</dbReference>
<evidence type="ECO:0000313" key="3">
    <source>
        <dbReference type="Proteomes" id="UP000070412"/>
    </source>
</evidence>